<feature type="transmembrane region" description="Helical" evidence="6">
    <location>
        <begin position="456"/>
        <end position="478"/>
    </location>
</feature>
<gene>
    <name evidence="8" type="ORF">ACET3X_009010</name>
</gene>
<evidence type="ECO:0000313" key="9">
    <source>
        <dbReference type="Proteomes" id="UP001578633"/>
    </source>
</evidence>
<feature type="transmembrane region" description="Helical" evidence="6">
    <location>
        <begin position="345"/>
        <end position="371"/>
    </location>
</feature>
<dbReference type="InterPro" id="IPR036259">
    <property type="entry name" value="MFS_trans_sf"/>
</dbReference>
<feature type="transmembrane region" description="Helical" evidence="6">
    <location>
        <begin position="241"/>
        <end position="261"/>
    </location>
</feature>
<dbReference type="RefSeq" id="XP_069303087.1">
    <property type="nucleotide sequence ID" value="XM_069455157.1"/>
</dbReference>
<evidence type="ECO:0000313" key="8">
    <source>
        <dbReference type="EMBL" id="KAL1792503.1"/>
    </source>
</evidence>
<keyword evidence="9" id="KW-1185">Reference proteome</keyword>
<name>A0ABR3U7N0_9PLEO</name>
<feature type="transmembrane region" description="Helical" evidence="6">
    <location>
        <begin position="417"/>
        <end position="444"/>
    </location>
</feature>
<feature type="domain" description="Major facilitator superfamily (MFS) profile" evidence="7">
    <location>
        <begin position="87"/>
        <end position="512"/>
    </location>
</feature>
<dbReference type="CDD" id="cd17323">
    <property type="entry name" value="MFS_Tpo1_MDR_like"/>
    <property type="match status" value="1"/>
</dbReference>
<keyword evidence="3 6" id="KW-1133">Transmembrane helix</keyword>
<dbReference type="PROSITE" id="PS50850">
    <property type="entry name" value="MFS"/>
    <property type="match status" value="1"/>
</dbReference>
<evidence type="ECO:0000256" key="4">
    <source>
        <dbReference type="ARBA" id="ARBA00023136"/>
    </source>
</evidence>
<keyword evidence="2 6" id="KW-0812">Transmembrane</keyword>
<feature type="transmembrane region" description="Helical" evidence="6">
    <location>
        <begin position="152"/>
        <end position="170"/>
    </location>
</feature>
<dbReference type="PANTHER" id="PTHR23502">
    <property type="entry name" value="MAJOR FACILITATOR SUPERFAMILY"/>
    <property type="match status" value="1"/>
</dbReference>
<feature type="region of interest" description="Disordered" evidence="5">
    <location>
        <begin position="1"/>
        <end position="76"/>
    </location>
</feature>
<organism evidence="8 9">
    <name type="scientific">Alternaria dauci</name>
    <dbReference type="NCBI Taxonomy" id="48095"/>
    <lineage>
        <taxon>Eukaryota</taxon>
        <taxon>Fungi</taxon>
        <taxon>Dikarya</taxon>
        <taxon>Ascomycota</taxon>
        <taxon>Pezizomycotina</taxon>
        <taxon>Dothideomycetes</taxon>
        <taxon>Pleosporomycetidae</taxon>
        <taxon>Pleosporales</taxon>
        <taxon>Pleosporineae</taxon>
        <taxon>Pleosporaceae</taxon>
        <taxon>Alternaria</taxon>
        <taxon>Alternaria sect. Porri</taxon>
    </lineage>
</organism>
<feature type="compositionally biased region" description="Basic and acidic residues" evidence="5">
    <location>
        <begin position="1"/>
        <end position="32"/>
    </location>
</feature>
<proteinExistence type="predicted"/>
<evidence type="ECO:0000256" key="3">
    <source>
        <dbReference type="ARBA" id="ARBA00022989"/>
    </source>
</evidence>
<sequence>MSSQHHQDGHATLTHDPESALAEKKEESDSEHQPPCQAANTLEEQRAVERVADGDESNAVPISSLDWDGPDDPDNPHNWSTLKAAYHTMIPAAFGFAVTFGTSVYSPAITDVIRDFQVSRTAALVGVTVYTFGLAFGPIFSAPFSERQGRKPVYLIFFPLFMLFTLGAGFSKSFASFIVCRFFAGTAGSPALAVGAGTNTDLYPPHKRALTTSLFLMAPFAGPAIGPIVGGFIAQYKSWEWTQWCIIFLAMFVYATAIPSSETYKPMIVKKRAAKQGIVTKDNTSDLKSEILIRAIRPVHLILTESVVFFFSLYTGYAFGVLFLFFAAFPYVFTRPPYNFTPSQSGLVFITILVGVVFGGLTTIIVDRTLYQKKYREGLLKGKSNVDPEHRLYAAMGGALGMVIGLFWFGWCADQGVHWAAVIMGVIPFSWGNTCVFASSALYLSDVYGSMNGASAIAANGIVRYILGGVFPLFTVQMYNALGIGWATSLLGFLSLGMLPIPFLFFKHGPAIRAKSKFWVEK</sequence>
<dbReference type="SUPFAM" id="SSF103473">
    <property type="entry name" value="MFS general substrate transporter"/>
    <property type="match status" value="1"/>
</dbReference>
<dbReference type="Gene3D" id="1.20.1250.20">
    <property type="entry name" value="MFS general substrate transporter like domains"/>
    <property type="match status" value="1"/>
</dbReference>
<feature type="transmembrane region" description="Helical" evidence="6">
    <location>
        <begin position="89"/>
        <end position="109"/>
    </location>
</feature>
<protein>
    <recommendedName>
        <fullName evidence="7">Major facilitator superfamily (MFS) profile domain-containing protein</fullName>
    </recommendedName>
</protein>
<feature type="transmembrane region" description="Helical" evidence="6">
    <location>
        <begin position="307"/>
        <end position="333"/>
    </location>
</feature>
<dbReference type="GeneID" id="96089332"/>
<dbReference type="Pfam" id="PF07690">
    <property type="entry name" value="MFS_1"/>
    <property type="match status" value="1"/>
</dbReference>
<evidence type="ECO:0000256" key="6">
    <source>
        <dbReference type="SAM" id="Phobius"/>
    </source>
</evidence>
<evidence type="ECO:0000256" key="1">
    <source>
        <dbReference type="ARBA" id="ARBA00004141"/>
    </source>
</evidence>
<dbReference type="InterPro" id="IPR020846">
    <property type="entry name" value="MFS_dom"/>
</dbReference>
<feature type="compositionally biased region" description="Basic and acidic residues" evidence="5">
    <location>
        <begin position="43"/>
        <end position="53"/>
    </location>
</feature>
<feature type="transmembrane region" description="Helical" evidence="6">
    <location>
        <begin position="484"/>
        <end position="506"/>
    </location>
</feature>
<dbReference type="InterPro" id="IPR011701">
    <property type="entry name" value="MFS"/>
</dbReference>
<comment type="subcellular location">
    <subcellularLocation>
        <location evidence="1">Membrane</location>
        <topology evidence="1">Multi-pass membrane protein</topology>
    </subcellularLocation>
</comment>
<reference evidence="8 9" key="1">
    <citation type="submission" date="2024-09" db="EMBL/GenBank/DDBJ databases">
        <title>T2T genomes of carrot and Alternaria dauci and their utility for understanding host-pathogen interaction during carrot leaf blight disease.</title>
        <authorList>
            <person name="Liu W."/>
            <person name="Xu S."/>
            <person name="Ou C."/>
            <person name="Liu X."/>
            <person name="Zhuang F."/>
            <person name="Deng X.W."/>
        </authorList>
    </citation>
    <scope>NUCLEOTIDE SEQUENCE [LARGE SCALE GENOMIC DNA]</scope>
    <source>
        <strain evidence="8 9">A2016</strain>
    </source>
</reference>
<accession>A0ABR3U7N0</accession>
<feature type="transmembrane region" description="Helical" evidence="6">
    <location>
        <begin position="209"/>
        <end position="235"/>
    </location>
</feature>
<keyword evidence="4 6" id="KW-0472">Membrane</keyword>
<feature type="transmembrane region" description="Helical" evidence="6">
    <location>
        <begin position="392"/>
        <end position="411"/>
    </location>
</feature>
<evidence type="ECO:0000256" key="2">
    <source>
        <dbReference type="ARBA" id="ARBA00022692"/>
    </source>
</evidence>
<feature type="transmembrane region" description="Helical" evidence="6">
    <location>
        <begin position="121"/>
        <end position="140"/>
    </location>
</feature>
<dbReference type="PANTHER" id="PTHR23502:SF182">
    <property type="entry name" value="POLYAMINE TRANSPORTER, PUTATIVE-RELATED"/>
    <property type="match status" value="1"/>
</dbReference>
<dbReference type="EMBL" id="JBHGVX010000009">
    <property type="protein sequence ID" value="KAL1792503.1"/>
    <property type="molecule type" value="Genomic_DNA"/>
</dbReference>
<comment type="caution">
    <text evidence="8">The sequence shown here is derived from an EMBL/GenBank/DDBJ whole genome shotgun (WGS) entry which is preliminary data.</text>
</comment>
<evidence type="ECO:0000259" key="7">
    <source>
        <dbReference type="PROSITE" id="PS50850"/>
    </source>
</evidence>
<evidence type="ECO:0000256" key="5">
    <source>
        <dbReference type="SAM" id="MobiDB-lite"/>
    </source>
</evidence>
<dbReference type="Proteomes" id="UP001578633">
    <property type="component" value="Chromosome 9"/>
</dbReference>